<comment type="caution">
    <text evidence="2">The sequence shown here is derived from an EMBL/GenBank/DDBJ whole genome shotgun (WGS) entry which is preliminary data.</text>
</comment>
<reference evidence="2" key="1">
    <citation type="journal article" date="2023" name="Insect Mol. Biol.">
        <title>Genome sequencing provides insights into the evolution of gene families encoding plant cell wall-degrading enzymes in longhorned beetles.</title>
        <authorList>
            <person name="Shin N.R."/>
            <person name="Okamura Y."/>
            <person name="Kirsch R."/>
            <person name="Pauchet Y."/>
        </authorList>
    </citation>
    <scope>NUCLEOTIDE SEQUENCE</scope>
    <source>
        <strain evidence="2">AMC_N1</strain>
    </source>
</reference>
<accession>A0AAV8Z6E7</accession>
<dbReference type="EMBL" id="JAPWTK010000014">
    <property type="protein sequence ID" value="KAJ8959021.1"/>
    <property type="molecule type" value="Genomic_DNA"/>
</dbReference>
<evidence type="ECO:0000313" key="2">
    <source>
        <dbReference type="EMBL" id="KAJ8959021.1"/>
    </source>
</evidence>
<feature type="region of interest" description="Disordered" evidence="1">
    <location>
        <begin position="1"/>
        <end position="20"/>
    </location>
</feature>
<organism evidence="2 3">
    <name type="scientific">Aromia moschata</name>
    <dbReference type="NCBI Taxonomy" id="1265417"/>
    <lineage>
        <taxon>Eukaryota</taxon>
        <taxon>Metazoa</taxon>
        <taxon>Ecdysozoa</taxon>
        <taxon>Arthropoda</taxon>
        <taxon>Hexapoda</taxon>
        <taxon>Insecta</taxon>
        <taxon>Pterygota</taxon>
        <taxon>Neoptera</taxon>
        <taxon>Endopterygota</taxon>
        <taxon>Coleoptera</taxon>
        <taxon>Polyphaga</taxon>
        <taxon>Cucujiformia</taxon>
        <taxon>Chrysomeloidea</taxon>
        <taxon>Cerambycidae</taxon>
        <taxon>Cerambycinae</taxon>
        <taxon>Callichromatini</taxon>
        <taxon>Aromia</taxon>
    </lineage>
</organism>
<evidence type="ECO:0000313" key="3">
    <source>
        <dbReference type="Proteomes" id="UP001162162"/>
    </source>
</evidence>
<proteinExistence type="predicted"/>
<name>A0AAV8Z6E7_9CUCU</name>
<protein>
    <submittedName>
        <fullName evidence="2">Uncharacterized protein</fullName>
    </submittedName>
</protein>
<keyword evidence="3" id="KW-1185">Reference proteome</keyword>
<sequence>MLKQKKLFTKKKGKLDNNQKPENIEDWAKYKKEKKELRLKRRQGKNNFDLITKAKKMGEELRRKTLKGGEENEHN</sequence>
<gene>
    <name evidence="2" type="ORF">NQ318_022274</name>
</gene>
<evidence type="ECO:0000256" key="1">
    <source>
        <dbReference type="SAM" id="MobiDB-lite"/>
    </source>
</evidence>
<dbReference type="Proteomes" id="UP001162162">
    <property type="component" value="Unassembled WGS sequence"/>
</dbReference>
<feature type="compositionally biased region" description="Basic residues" evidence="1">
    <location>
        <begin position="1"/>
        <end position="13"/>
    </location>
</feature>
<dbReference type="AlphaFoldDB" id="A0AAV8Z6E7"/>